<dbReference type="NCBIfam" id="TIGR03064">
    <property type="entry name" value="sortase_srtB"/>
    <property type="match status" value="1"/>
</dbReference>
<feature type="region of interest" description="Disordered" evidence="1">
    <location>
        <begin position="42"/>
        <end position="66"/>
    </location>
</feature>
<name>A0ABS6EQ64_9FIRM</name>
<evidence type="ECO:0000313" key="2">
    <source>
        <dbReference type="EMBL" id="MBU5489281.1"/>
    </source>
</evidence>
<comment type="caution">
    <text evidence="2">The sequence shown here is derived from an EMBL/GenBank/DDBJ whole genome shotgun (WGS) entry which is preliminary data.</text>
</comment>
<dbReference type="EMBL" id="JAHLQI010000001">
    <property type="protein sequence ID" value="MBU5489281.1"/>
    <property type="molecule type" value="Genomic_DNA"/>
</dbReference>
<proteinExistence type="predicted"/>
<evidence type="ECO:0000313" key="3">
    <source>
        <dbReference type="Proteomes" id="UP000783588"/>
    </source>
</evidence>
<dbReference type="InterPro" id="IPR005754">
    <property type="entry name" value="Sortase"/>
</dbReference>
<dbReference type="Proteomes" id="UP000783588">
    <property type="component" value="Unassembled WGS sequence"/>
</dbReference>
<dbReference type="RefSeq" id="WP_216468887.1">
    <property type="nucleotide sequence ID" value="NZ_JAHLQI010000001.1"/>
</dbReference>
<dbReference type="EC" id="3.4.22.71" evidence="2"/>
<dbReference type="GO" id="GO:0016787">
    <property type="term" value="F:hydrolase activity"/>
    <property type="evidence" value="ECO:0007669"/>
    <property type="project" value="UniProtKB-KW"/>
</dbReference>
<sequence length="258" mass="29887">MKIMKKGLGRKQKIVFSLLFLCVLGLAAGCFWHNSQKQPVKSAAAENQTQTTKETAGSGSAQQTEKPEIPIDFQQLQKENPDIYAWLRIPDTTIDYPILQSETDNDYYLFHTPEGKSGYPGSIYTENYNSEDFQDFNTVIYGHKMRNHTMFADLEYYEDIDYLKQHNRITIYTPDHIRTYQVFAAVTYDNRHIMYSFDFVNKEQRQAYLDSLKAVRNMATCWDDSVDVTTDDKIITLSTCNGNDKQRFLVEAVLIDET</sequence>
<protein>
    <submittedName>
        <fullName evidence="2">Class B sortase</fullName>
        <ecNumber evidence="2">3.4.22.71</ecNumber>
    </submittedName>
</protein>
<accession>A0ABS6EQ64</accession>
<feature type="compositionally biased region" description="Polar residues" evidence="1">
    <location>
        <begin position="42"/>
        <end position="64"/>
    </location>
</feature>
<dbReference type="CDD" id="cd05826">
    <property type="entry name" value="Sortase_B"/>
    <property type="match status" value="1"/>
</dbReference>
<gene>
    <name evidence="2" type="primary">srtB</name>
    <name evidence="2" type="ORF">KQI75_01330</name>
</gene>
<dbReference type="Pfam" id="PF04203">
    <property type="entry name" value="Sortase"/>
    <property type="match status" value="1"/>
</dbReference>
<dbReference type="InterPro" id="IPR009835">
    <property type="entry name" value="SrtB"/>
</dbReference>
<reference evidence="2 3" key="1">
    <citation type="submission" date="2021-06" db="EMBL/GenBank/DDBJ databases">
        <authorList>
            <person name="Sun Q."/>
            <person name="Li D."/>
        </authorList>
    </citation>
    <scope>NUCLEOTIDE SEQUENCE [LARGE SCALE GENOMIC DNA]</scope>
    <source>
        <strain evidence="2 3">MSJd-7</strain>
    </source>
</reference>
<evidence type="ECO:0000256" key="1">
    <source>
        <dbReference type="SAM" id="MobiDB-lite"/>
    </source>
</evidence>
<organism evidence="2 3">
    <name type="scientific">Butyricicoccus intestinisimiae</name>
    <dbReference type="NCBI Taxonomy" id="2841509"/>
    <lineage>
        <taxon>Bacteria</taxon>
        <taxon>Bacillati</taxon>
        <taxon>Bacillota</taxon>
        <taxon>Clostridia</taxon>
        <taxon>Eubacteriales</taxon>
        <taxon>Butyricicoccaceae</taxon>
        <taxon>Butyricicoccus</taxon>
    </lineage>
</organism>
<keyword evidence="3" id="KW-1185">Reference proteome</keyword>
<keyword evidence="2" id="KW-0378">Hydrolase</keyword>
<dbReference type="PROSITE" id="PS51257">
    <property type="entry name" value="PROKAR_LIPOPROTEIN"/>
    <property type="match status" value="1"/>
</dbReference>